<proteinExistence type="predicted"/>
<accession>A0ABX5L723</accession>
<protein>
    <submittedName>
        <fullName evidence="1">Carboxylate--amine ligase</fullName>
    </submittedName>
</protein>
<dbReference type="InterPro" id="IPR008492">
    <property type="entry name" value="Rv2714-like"/>
</dbReference>
<evidence type="ECO:0000313" key="1">
    <source>
        <dbReference type="EMBL" id="PWI28657.1"/>
    </source>
</evidence>
<dbReference type="InterPro" id="IPR019151">
    <property type="entry name" value="Proteasome_assmbl_chaperone_2"/>
</dbReference>
<reference evidence="1 2" key="1">
    <citation type="submission" date="2018-05" db="EMBL/GenBank/DDBJ databases">
        <title>Draft Genome Sequence of Arthrobacter cumminsii IME1328, Isolated from a Patient Who Suffered from Foot Ulcers in China.</title>
        <authorList>
            <person name="Li M."/>
            <person name="Jiang Z."/>
            <person name="Sun Q."/>
            <person name="Tong Y."/>
        </authorList>
    </citation>
    <scope>NUCLEOTIDE SEQUENCE [LARGE SCALE GENOMIC DNA]</scope>
    <source>
        <strain evidence="1 2">IME1328</strain>
    </source>
</reference>
<keyword evidence="2" id="KW-1185">Reference proteome</keyword>
<keyword evidence="1" id="KW-0436">Ligase</keyword>
<dbReference type="Pfam" id="PF09754">
    <property type="entry name" value="PAC2"/>
    <property type="match status" value="1"/>
</dbReference>
<dbReference type="Proteomes" id="UP000245514">
    <property type="component" value="Unassembled WGS sequence"/>
</dbReference>
<dbReference type="InterPro" id="IPR038389">
    <property type="entry name" value="PSMG2_sf"/>
</dbReference>
<gene>
    <name evidence="1" type="ORF">CAY35_00920</name>
</gene>
<dbReference type="PIRSF" id="PIRSF028754">
    <property type="entry name" value="UCP028754"/>
    <property type="match status" value="1"/>
</dbReference>
<comment type="caution">
    <text evidence="1">The sequence shown here is derived from an EMBL/GenBank/DDBJ whole genome shotgun (WGS) entry which is preliminary data.</text>
</comment>
<evidence type="ECO:0000313" key="2">
    <source>
        <dbReference type="Proteomes" id="UP000245514"/>
    </source>
</evidence>
<dbReference type="GO" id="GO:0016874">
    <property type="term" value="F:ligase activity"/>
    <property type="evidence" value="ECO:0007669"/>
    <property type="project" value="UniProtKB-KW"/>
</dbReference>
<dbReference type="EMBL" id="QFWG01000001">
    <property type="protein sequence ID" value="PWI28657.1"/>
    <property type="molecule type" value="Genomic_DNA"/>
</dbReference>
<name>A0ABX5L723_9MICC</name>
<organism evidence="1 2">
    <name type="scientific">Pseudoglutamicibacter cumminsii</name>
    <dbReference type="NCBI Taxonomy" id="156979"/>
    <lineage>
        <taxon>Bacteria</taxon>
        <taxon>Bacillati</taxon>
        <taxon>Actinomycetota</taxon>
        <taxon>Actinomycetes</taxon>
        <taxon>Micrococcales</taxon>
        <taxon>Micrococcaceae</taxon>
        <taxon>Pseudoglutamicibacter</taxon>
    </lineage>
</organism>
<dbReference type="SUPFAM" id="SSF159659">
    <property type="entry name" value="Cgl1923-like"/>
    <property type="match status" value="1"/>
</dbReference>
<dbReference type="Gene3D" id="3.40.50.10900">
    <property type="entry name" value="PAC-like subunit"/>
    <property type="match status" value="1"/>
</dbReference>
<dbReference type="RefSeq" id="WP_109302931.1">
    <property type="nucleotide sequence ID" value="NZ_QFWG01000001.1"/>
</dbReference>
<sequence length="329" mass="35923">MASTALRPHAPRNYYPVEEAENVNSEHEHTEAFNSVKEWVRAQPVSGSSADERRPAVLIAAFGGFENAGQAATGAAEWILEHVDQTVAAKLNPEDYYDFRVNRPSRVAGANGSLKLSWPTTRLHRFRTPTGLDAVIALGPEPNLQWISFVGEVLMHAEALNVVMVTALHATAEQIPHSSDVTARLTSDSRVLRSLTNAKQSDDVGPAGIVSVLSDTAWAAGLPVLDVWVDVPHYVAATQSPKAQLALIAALDEHLGLDLTTDSLREHAKEWEEALDDAVEDDPRMSALVAQLQERQAENDQAPAHERIDGEKIAEELRRYLSGRENPSS</sequence>